<feature type="domain" description="DUF2828" evidence="2">
    <location>
        <begin position="218"/>
        <end position="428"/>
    </location>
</feature>
<accession>A0A6P5STJ1</accession>
<sequence length="628" mass="71571">MKKPVQVYVTSVLKACRNHLNVFGNTSSSSSPSPPQLNIKRVAAPPPPPVALPQLPRYKPKCDMTSELFSSYGNPCLDLFYDVLPHGYIEYLCREIMTPCSKIDMYLKQLLPVAWSHNPPTTLKLIFNLLDSLDKTGKDHRDGFYTAMFWLYQNHPKTLAFNLPSIAGSFGSLTTALDILSQILEGQELFFHLDLYSEIEKPPGFSSPRAPSREEILAWARKAVEMYQCDPNYRILHDGISDLFSDCLKSDIQNLNKHHQQQQSINDDDEDETSAAECLEITSAGLSCPDFDSDFNRKTLLCESIAKKVFLRESYPEYLGVEESDYTDRVRQRLIKEVLVPLRKALEDCDLDKDFNRWGYKKESKREPCAVKKYLKEVKAAGGGGKSKIDAGALLPHEIACYANDGDVGEVAELQWKVMVKHIRKRGKFKNCLAVYDNYRNAAVALAVMISELSEEPWKGKLMNFSRNPQMHSLQGDLKAKLKILKRMDMGQRKVDLELVFDSVLEVAVKNDLKPKQMIRRVFVFTSCVDLDKAAGYDSRSYCWKVQYEEIQRKFKDKGYKVPQIVFWKANNCLPAYAPYAQHGMVMMNRFNDNLVKSFLDNDGKIGPDHVMEAAISDPRYQNIVVVD</sequence>
<dbReference type="Proteomes" id="UP000515124">
    <property type="component" value="Unplaced"/>
</dbReference>
<gene>
    <name evidence="5" type="primary">LOC110761384</name>
</gene>
<evidence type="ECO:0000259" key="2">
    <source>
        <dbReference type="Pfam" id="PF11443"/>
    </source>
</evidence>
<dbReference type="InterPro" id="IPR058580">
    <property type="entry name" value="DUF2828"/>
</dbReference>
<proteinExistence type="predicted"/>
<protein>
    <submittedName>
        <fullName evidence="5">Uncharacterized protein LOC110761384</fullName>
    </submittedName>
</protein>
<feature type="region of interest" description="Disordered" evidence="1">
    <location>
        <begin position="25"/>
        <end position="45"/>
    </location>
</feature>
<dbReference type="RefSeq" id="XP_021819544.1">
    <property type="nucleotide sequence ID" value="XM_021963852.1"/>
</dbReference>
<name>A0A6P5STJ1_PRUAV</name>
<evidence type="ECO:0000313" key="4">
    <source>
        <dbReference type="Proteomes" id="UP000515124"/>
    </source>
</evidence>
<evidence type="ECO:0000259" key="3">
    <source>
        <dbReference type="Pfam" id="PF25043"/>
    </source>
</evidence>
<dbReference type="InterPro" id="IPR011205">
    <property type="entry name" value="UCP015417_vWA"/>
</dbReference>
<organism evidence="4 5">
    <name type="scientific">Prunus avium</name>
    <name type="common">Cherry</name>
    <name type="synonym">Cerasus avium</name>
    <dbReference type="NCBI Taxonomy" id="42229"/>
    <lineage>
        <taxon>Eukaryota</taxon>
        <taxon>Viridiplantae</taxon>
        <taxon>Streptophyta</taxon>
        <taxon>Embryophyta</taxon>
        <taxon>Tracheophyta</taxon>
        <taxon>Spermatophyta</taxon>
        <taxon>Magnoliopsida</taxon>
        <taxon>eudicotyledons</taxon>
        <taxon>Gunneridae</taxon>
        <taxon>Pentapetalae</taxon>
        <taxon>rosids</taxon>
        <taxon>fabids</taxon>
        <taxon>Rosales</taxon>
        <taxon>Rosaceae</taxon>
        <taxon>Amygdaloideae</taxon>
        <taxon>Amygdaleae</taxon>
        <taxon>Prunus</taxon>
    </lineage>
</organism>
<dbReference type="Pfam" id="PF25043">
    <property type="entry name" value="DUF7788"/>
    <property type="match status" value="1"/>
</dbReference>
<dbReference type="KEGG" id="pavi:110761384"/>
<feature type="domain" description="DUF7788" evidence="3">
    <location>
        <begin position="441"/>
        <end position="606"/>
    </location>
</feature>
<dbReference type="PANTHER" id="PTHR31373">
    <property type="entry name" value="OS06G0652100 PROTEIN"/>
    <property type="match status" value="1"/>
</dbReference>
<dbReference type="PIRSF" id="PIRSF015417">
    <property type="entry name" value="T31B5_30_vWA"/>
    <property type="match status" value="1"/>
</dbReference>
<dbReference type="Pfam" id="PF11443">
    <property type="entry name" value="DUF2828"/>
    <property type="match status" value="2"/>
</dbReference>
<evidence type="ECO:0000313" key="5">
    <source>
        <dbReference type="RefSeq" id="XP_021819544.1"/>
    </source>
</evidence>
<reference evidence="5" key="1">
    <citation type="submission" date="2025-08" db="UniProtKB">
        <authorList>
            <consortium name="RefSeq"/>
        </authorList>
    </citation>
    <scope>IDENTIFICATION</scope>
</reference>
<dbReference type="AlphaFoldDB" id="A0A6P5STJ1"/>
<dbReference type="InterPro" id="IPR056690">
    <property type="entry name" value="DUF7788"/>
</dbReference>
<feature type="domain" description="DUF2828" evidence="2">
    <location>
        <begin position="68"/>
        <end position="167"/>
    </location>
</feature>
<keyword evidence="4" id="KW-1185">Reference proteome</keyword>
<dbReference type="PANTHER" id="PTHR31373:SF17">
    <property type="entry name" value="OS06G0652100 PROTEIN"/>
    <property type="match status" value="1"/>
</dbReference>
<evidence type="ECO:0000256" key="1">
    <source>
        <dbReference type="SAM" id="MobiDB-lite"/>
    </source>
</evidence>
<dbReference type="GeneID" id="110761384"/>